<dbReference type="OrthoDB" id="10279996at2759"/>
<comment type="caution">
    <text evidence="2">The sequence shown here is derived from an EMBL/GenBank/DDBJ whole genome shotgun (WGS) entry which is preliminary data.</text>
</comment>
<evidence type="ECO:0000256" key="1">
    <source>
        <dbReference type="SAM" id="SignalP"/>
    </source>
</evidence>
<dbReference type="EMBL" id="AGSI01000012">
    <property type="protein sequence ID" value="EIE21432.1"/>
    <property type="molecule type" value="Genomic_DNA"/>
</dbReference>
<evidence type="ECO:0000313" key="3">
    <source>
        <dbReference type="Proteomes" id="UP000007264"/>
    </source>
</evidence>
<sequence>MNHSKHSLTHALLLAAVALSSVQHSTAIAASGVCDPKSFAPFQVISGTAETCATCLFPTYPYASSIDVAAYPTMDFTDRWIYFLGDVTVRQIYGEFAAIVHNAQLGDKVGPPLHHSQHDCTNQSRRLGYVPPPHDRTPCFLNERSCSRAFARTAMGHNVTLTYDWKHLAYEDYDRALFKSWAAEGGPDYVILSPGAHDCFHEPEDYKHHSLQLRRLARHLNELNQTVIWVDINPMTFAVHGAPALKCALNVNAAAHAQARELGFYMFSRQTMITSAGQLDENGHYPMHQPDAVVKEEVELMLAWLTCMEESKRKR</sequence>
<organism evidence="2 3">
    <name type="scientific">Coccomyxa subellipsoidea (strain C-169)</name>
    <name type="common">Green microalga</name>
    <dbReference type="NCBI Taxonomy" id="574566"/>
    <lineage>
        <taxon>Eukaryota</taxon>
        <taxon>Viridiplantae</taxon>
        <taxon>Chlorophyta</taxon>
        <taxon>core chlorophytes</taxon>
        <taxon>Trebouxiophyceae</taxon>
        <taxon>Trebouxiophyceae incertae sedis</taxon>
        <taxon>Coccomyxaceae</taxon>
        <taxon>Coccomyxa</taxon>
        <taxon>Coccomyxa subellipsoidea</taxon>
    </lineage>
</organism>
<reference evidence="2 3" key="1">
    <citation type="journal article" date="2012" name="Genome Biol.">
        <title>The genome of the polar eukaryotic microalga coccomyxa subellipsoidea reveals traits of cold adaptation.</title>
        <authorList>
            <person name="Blanc G."/>
            <person name="Agarkova I."/>
            <person name="Grimwood J."/>
            <person name="Kuo A."/>
            <person name="Brueggeman A."/>
            <person name="Dunigan D."/>
            <person name="Gurnon J."/>
            <person name="Ladunga I."/>
            <person name="Lindquist E."/>
            <person name="Lucas S."/>
            <person name="Pangilinan J."/>
            <person name="Proschold T."/>
            <person name="Salamov A."/>
            <person name="Schmutz J."/>
            <person name="Weeks D."/>
            <person name="Yamada T."/>
            <person name="Claverie J.M."/>
            <person name="Grigoriev I."/>
            <person name="Van Etten J."/>
            <person name="Lomsadze A."/>
            <person name="Borodovsky M."/>
        </authorList>
    </citation>
    <scope>NUCLEOTIDE SEQUENCE [LARGE SCALE GENOMIC DNA]</scope>
    <source>
        <strain evidence="2 3">C-169</strain>
    </source>
</reference>
<evidence type="ECO:0000313" key="2">
    <source>
        <dbReference type="EMBL" id="EIE21432.1"/>
    </source>
</evidence>
<accession>I0YSR3</accession>
<gene>
    <name evidence="2" type="ORF">COCSUDRAFT_56652</name>
</gene>
<keyword evidence="3" id="KW-1185">Reference proteome</keyword>
<evidence type="ECO:0008006" key="4">
    <source>
        <dbReference type="Google" id="ProtNLM"/>
    </source>
</evidence>
<keyword evidence="1" id="KW-0732">Signal</keyword>
<feature type="signal peptide" evidence="1">
    <location>
        <begin position="1"/>
        <end position="27"/>
    </location>
</feature>
<dbReference type="GeneID" id="17039416"/>
<protein>
    <recommendedName>
        <fullName evidence="4">SGNH hydrolase-type esterase domain-containing protein</fullName>
    </recommendedName>
</protein>
<feature type="chain" id="PRO_5003636620" description="SGNH hydrolase-type esterase domain-containing protein" evidence="1">
    <location>
        <begin position="28"/>
        <end position="315"/>
    </location>
</feature>
<dbReference type="Proteomes" id="UP000007264">
    <property type="component" value="Unassembled WGS sequence"/>
</dbReference>
<name>I0YSR3_COCSC</name>
<dbReference type="RefSeq" id="XP_005645976.1">
    <property type="nucleotide sequence ID" value="XM_005645919.1"/>
</dbReference>
<dbReference type="AlphaFoldDB" id="I0YSR3"/>
<proteinExistence type="predicted"/>
<dbReference type="SUPFAM" id="SSF52266">
    <property type="entry name" value="SGNH hydrolase"/>
    <property type="match status" value="1"/>
</dbReference>
<dbReference type="KEGG" id="csl:COCSUDRAFT_56652"/>